<comment type="caution">
    <text evidence="2">The sequence shown here is derived from an EMBL/GenBank/DDBJ whole genome shotgun (WGS) entry which is preliminary data.</text>
</comment>
<feature type="region of interest" description="Disordered" evidence="1">
    <location>
        <begin position="1"/>
        <end position="24"/>
    </location>
</feature>
<feature type="compositionally biased region" description="Basic and acidic residues" evidence="1">
    <location>
        <begin position="71"/>
        <end position="92"/>
    </location>
</feature>
<sequence>MSEHDAATTAVTARDCKDVTPTHRPLPSVLRIRTTHRVIDVDTIRAASKPAAGRASRRPPRRPWPPVAGALEKERRGSGELWAHRRGDEVEA</sequence>
<name>A0ABP9PGQ9_9PSEU</name>
<protein>
    <submittedName>
        <fullName evidence="2">Uncharacterized protein</fullName>
    </submittedName>
</protein>
<dbReference type="EMBL" id="BAABJO010000074">
    <property type="protein sequence ID" value="GAA5143317.1"/>
    <property type="molecule type" value="Genomic_DNA"/>
</dbReference>
<evidence type="ECO:0000313" key="3">
    <source>
        <dbReference type="Proteomes" id="UP001500804"/>
    </source>
</evidence>
<dbReference type="Proteomes" id="UP001500804">
    <property type="component" value="Unassembled WGS sequence"/>
</dbReference>
<proteinExistence type="predicted"/>
<evidence type="ECO:0000313" key="2">
    <source>
        <dbReference type="EMBL" id="GAA5143317.1"/>
    </source>
</evidence>
<gene>
    <name evidence="2" type="ORF">GCM10023320_84340</name>
</gene>
<keyword evidence="3" id="KW-1185">Reference proteome</keyword>
<feature type="region of interest" description="Disordered" evidence="1">
    <location>
        <begin position="46"/>
        <end position="92"/>
    </location>
</feature>
<reference evidence="3" key="1">
    <citation type="journal article" date="2019" name="Int. J. Syst. Evol. Microbiol.">
        <title>The Global Catalogue of Microorganisms (GCM) 10K type strain sequencing project: providing services to taxonomists for standard genome sequencing and annotation.</title>
        <authorList>
            <consortium name="The Broad Institute Genomics Platform"/>
            <consortium name="The Broad Institute Genome Sequencing Center for Infectious Disease"/>
            <person name="Wu L."/>
            <person name="Ma J."/>
        </authorList>
    </citation>
    <scope>NUCLEOTIDE SEQUENCE [LARGE SCALE GENOMIC DNA]</scope>
    <source>
        <strain evidence="3">JCM 18302</strain>
    </source>
</reference>
<organism evidence="2 3">
    <name type="scientific">Pseudonocardia adelaidensis</name>
    <dbReference type="NCBI Taxonomy" id="648754"/>
    <lineage>
        <taxon>Bacteria</taxon>
        <taxon>Bacillati</taxon>
        <taxon>Actinomycetota</taxon>
        <taxon>Actinomycetes</taxon>
        <taxon>Pseudonocardiales</taxon>
        <taxon>Pseudonocardiaceae</taxon>
        <taxon>Pseudonocardia</taxon>
    </lineage>
</organism>
<evidence type="ECO:0000256" key="1">
    <source>
        <dbReference type="SAM" id="MobiDB-lite"/>
    </source>
</evidence>
<accession>A0ABP9PGQ9</accession>